<evidence type="ECO:0000313" key="2">
    <source>
        <dbReference type="Proteomes" id="UP000694251"/>
    </source>
</evidence>
<comment type="caution">
    <text evidence="1">The sequence shown here is derived from an EMBL/GenBank/DDBJ whole genome shotgun (WGS) entry which is preliminary data.</text>
</comment>
<dbReference type="AlphaFoldDB" id="A0A8T1YQ49"/>
<gene>
    <name evidence="1" type="ORF">ISN44_As12g033470</name>
</gene>
<reference evidence="1 2" key="1">
    <citation type="submission" date="2020-12" db="EMBL/GenBank/DDBJ databases">
        <title>Concerted genomic and epigenomic changes stabilize Arabidopsis allopolyploids.</title>
        <authorList>
            <person name="Chen Z."/>
        </authorList>
    </citation>
    <scope>NUCLEOTIDE SEQUENCE [LARGE SCALE GENOMIC DNA]</scope>
    <source>
        <strain evidence="1">As9502</strain>
        <tissue evidence="1">Leaf</tissue>
    </source>
</reference>
<sequence>MDLNEFEDYFDAPGDAKIVESLMELENAEFSLDPLEKEFGDQIIGLLLQVSLLQEKLSRSEDVSRNSLRGLAWRVTKERINCGLPIIPHEEILKAIQKGDHMG</sequence>
<proteinExistence type="predicted"/>
<evidence type="ECO:0000313" key="1">
    <source>
        <dbReference type="EMBL" id="KAG7548139.1"/>
    </source>
</evidence>
<dbReference type="Proteomes" id="UP000694251">
    <property type="component" value="Chromosome 12"/>
</dbReference>
<organism evidence="1 2">
    <name type="scientific">Arabidopsis suecica</name>
    <name type="common">Swedish thale-cress</name>
    <name type="synonym">Cardaminopsis suecica</name>
    <dbReference type="NCBI Taxonomy" id="45249"/>
    <lineage>
        <taxon>Eukaryota</taxon>
        <taxon>Viridiplantae</taxon>
        <taxon>Streptophyta</taxon>
        <taxon>Embryophyta</taxon>
        <taxon>Tracheophyta</taxon>
        <taxon>Spermatophyta</taxon>
        <taxon>Magnoliopsida</taxon>
        <taxon>eudicotyledons</taxon>
        <taxon>Gunneridae</taxon>
        <taxon>Pentapetalae</taxon>
        <taxon>rosids</taxon>
        <taxon>malvids</taxon>
        <taxon>Brassicales</taxon>
        <taxon>Brassicaceae</taxon>
        <taxon>Camelineae</taxon>
        <taxon>Arabidopsis</taxon>
    </lineage>
</organism>
<dbReference type="EMBL" id="JAEFBJ010000012">
    <property type="protein sequence ID" value="KAG7548139.1"/>
    <property type="molecule type" value="Genomic_DNA"/>
</dbReference>
<name>A0A8T1YQ49_ARASU</name>
<protein>
    <submittedName>
        <fullName evidence="1">Uncharacterized protein</fullName>
    </submittedName>
</protein>
<keyword evidence="2" id="KW-1185">Reference proteome</keyword>
<accession>A0A8T1YQ49</accession>